<dbReference type="Gene3D" id="1.20.1600.10">
    <property type="entry name" value="Outer membrane efflux proteins (OEP)"/>
    <property type="match status" value="1"/>
</dbReference>
<sequence length="420" mass="45384">MNKFLFALPLLVGALACPAFANGISLQDALSASLQHNPQLAGYQFRRAALAGEHTTVALRPELRLHSEMENVAGSGDFSGIDGAELTLSFSSIIELGDQRDARLGVVTARQQQLATEQRVAVLDLVAAVNYRFITLVAAQEQVLVQEQAQQLTQSLVTSLSKRVQAGRAPQEELLRARAAQARAALEVGRARQQVQAEAVKLSAYWADSTPDFTLAQGDLFALTNSVSLVDWQARLAQNPDLLLLADETRLRSAELRKAEAEGQMTLGWSAGVRQMQATDDTALVAGINIPLASGKRASGAISKARAEQDAAMFVADSTKVQLEARLNQIYSAHQQALAELYSLRDQILPLLQDANRATAAAFDQGRYSSLELALAQRELLEARAALIDAALRAHETRIELERLTASAPVESTQLVETAQ</sequence>
<reference evidence="1" key="2">
    <citation type="journal article" date="2010" name="Appl. Environ. Microbiol.">
        <title>Diversity of glycosyl hydrolases from cellulose-depleting communities enriched from casts of two earthworm species.</title>
        <authorList>
            <person name="Beloqui A."/>
            <person name="Nechitaylo T.Y."/>
            <person name="Lopez-Cortes N."/>
            <person name="Ghazi A."/>
            <person name="Guazzaroni M.E."/>
            <person name="Polaina J."/>
            <person name="Strittmatter A.W."/>
            <person name="Reva O."/>
            <person name="Waliczek A."/>
            <person name="Yakimov M.M."/>
            <person name="Golyshina O.V."/>
            <person name="Ferrer M."/>
            <person name="Golyshin P.N."/>
        </authorList>
    </citation>
    <scope>NUCLEOTIDE SEQUENCE</scope>
</reference>
<dbReference type="GO" id="GO:0015562">
    <property type="term" value="F:efflux transmembrane transporter activity"/>
    <property type="evidence" value="ECO:0007669"/>
    <property type="project" value="InterPro"/>
</dbReference>
<organism evidence="1">
    <name type="scientific">uncultured organism</name>
    <dbReference type="NCBI Taxonomy" id="155900"/>
    <lineage>
        <taxon>unclassified sequences</taxon>
        <taxon>environmental samples</taxon>
    </lineage>
</organism>
<dbReference type="EMBL" id="GQ996410">
    <property type="protein sequence ID" value="ACY24730.1"/>
    <property type="molecule type" value="Genomic_DNA"/>
</dbReference>
<protein>
    <submittedName>
        <fullName evidence="1">CzcC cation outer membrane efflux system protein</fullName>
    </submittedName>
</protein>
<dbReference type="InterPro" id="IPR010131">
    <property type="entry name" value="MdtP/NodT-like"/>
</dbReference>
<reference evidence="1" key="1">
    <citation type="submission" date="2009-09" db="EMBL/GenBank/DDBJ databases">
        <authorList>
            <person name="Beloqi A."/>
            <person name="Nechitaylo T.Y."/>
            <person name="Lopez-Cortes N."/>
            <person name="Vietes M."/>
            <person name="Polaina J."/>
            <person name="Strittmatter A."/>
            <person name="Reva O."/>
            <person name="Waliczek A."/>
            <person name="Golyshina O.V."/>
            <person name="Ferrer M."/>
            <person name="Golyshin P.N."/>
        </authorList>
    </citation>
    <scope>NUCLEOTIDE SEQUENCE</scope>
</reference>
<accession>D8VMU6</accession>
<dbReference type="PANTHER" id="PTHR30203:SF24">
    <property type="entry name" value="BLR4935 PROTEIN"/>
    <property type="match status" value="1"/>
</dbReference>
<proteinExistence type="predicted"/>
<name>D8VMU6_9ZZZZ</name>
<dbReference type="PROSITE" id="PS51257">
    <property type="entry name" value="PROKAR_LIPOPROTEIN"/>
    <property type="match status" value="1"/>
</dbReference>
<evidence type="ECO:0000313" key="1">
    <source>
        <dbReference type="EMBL" id="ACY24730.1"/>
    </source>
</evidence>
<dbReference type="SUPFAM" id="SSF56954">
    <property type="entry name" value="Outer membrane efflux proteins (OEP)"/>
    <property type="match status" value="1"/>
</dbReference>
<dbReference type="AlphaFoldDB" id="D8VMU6"/>
<dbReference type="PANTHER" id="PTHR30203">
    <property type="entry name" value="OUTER MEMBRANE CATION EFFLUX PROTEIN"/>
    <property type="match status" value="1"/>
</dbReference>